<protein>
    <submittedName>
        <fullName evidence="6">TetR/AcrR family transcriptional regulator</fullName>
    </submittedName>
</protein>
<gene>
    <name evidence="6" type="ORF">JS756_00030</name>
</gene>
<evidence type="ECO:0000313" key="6">
    <source>
        <dbReference type="EMBL" id="MBN0042524.1"/>
    </source>
</evidence>
<comment type="caution">
    <text evidence="6">The sequence shown here is derived from an EMBL/GenBank/DDBJ whole genome shotgun (WGS) entry which is preliminary data.</text>
</comment>
<keyword evidence="3" id="KW-0804">Transcription</keyword>
<dbReference type="PROSITE" id="PS50977">
    <property type="entry name" value="HTH_TETR_2"/>
    <property type="match status" value="1"/>
</dbReference>
<keyword evidence="2 4" id="KW-0238">DNA-binding</keyword>
<feature type="DNA-binding region" description="H-T-H motif" evidence="4">
    <location>
        <begin position="34"/>
        <end position="53"/>
    </location>
</feature>
<evidence type="ECO:0000256" key="4">
    <source>
        <dbReference type="PROSITE-ProRule" id="PRU00335"/>
    </source>
</evidence>
<dbReference type="Proteomes" id="UP000788262">
    <property type="component" value="Unassembled WGS sequence"/>
</dbReference>
<evidence type="ECO:0000256" key="3">
    <source>
        <dbReference type="ARBA" id="ARBA00023163"/>
    </source>
</evidence>
<evidence type="ECO:0000259" key="5">
    <source>
        <dbReference type="PROSITE" id="PS50977"/>
    </source>
</evidence>
<evidence type="ECO:0000256" key="2">
    <source>
        <dbReference type="ARBA" id="ARBA00023125"/>
    </source>
</evidence>
<dbReference type="RefSeq" id="WP_205380769.1">
    <property type="nucleotide sequence ID" value="NZ_JAFFZS010000001.1"/>
</dbReference>
<evidence type="ECO:0000256" key="1">
    <source>
        <dbReference type="ARBA" id="ARBA00023015"/>
    </source>
</evidence>
<dbReference type="EMBL" id="JAFFZS010000001">
    <property type="protein sequence ID" value="MBN0042524.1"/>
    <property type="molecule type" value="Genomic_DNA"/>
</dbReference>
<feature type="domain" description="HTH tetR-type" evidence="5">
    <location>
        <begin position="13"/>
        <end position="71"/>
    </location>
</feature>
<dbReference type="Gene3D" id="1.10.357.10">
    <property type="entry name" value="Tetracycline Repressor, domain 2"/>
    <property type="match status" value="1"/>
</dbReference>
<keyword evidence="1" id="KW-0805">Transcription regulation</keyword>
<proteinExistence type="predicted"/>
<dbReference type="SUPFAM" id="SSF48498">
    <property type="entry name" value="Tetracyclin repressor-like, C-terminal domain"/>
    <property type="match status" value="1"/>
</dbReference>
<organism evidence="6 7">
    <name type="scientific">Streptomyces actuosus</name>
    <dbReference type="NCBI Taxonomy" id="1885"/>
    <lineage>
        <taxon>Bacteria</taxon>
        <taxon>Bacillati</taxon>
        <taxon>Actinomycetota</taxon>
        <taxon>Actinomycetes</taxon>
        <taxon>Kitasatosporales</taxon>
        <taxon>Streptomycetaceae</taxon>
        <taxon>Streptomyces</taxon>
    </lineage>
</organism>
<dbReference type="Pfam" id="PF00440">
    <property type="entry name" value="TetR_N"/>
    <property type="match status" value="1"/>
</dbReference>
<keyword evidence="7" id="KW-1185">Reference proteome</keyword>
<name>A0ABS2VHG4_STRAS</name>
<dbReference type="InterPro" id="IPR009057">
    <property type="entry name" value="Homeodomain-like_sf"/>
</dbReference>
<dbReference type="PANTHER" id="PTHR30055">
    <property type="entry name" value="HTH-TYPE TRANSCRIPTIONAL REGULATOR RUTR"/>
    <property type="match status" value="1"/>
</dbReference>
<evidence type="ECO:0000313" key="7">
    <source>
        <dbReference type="Proteomes" id="UP000788262"/>
    </source>
</evidence>
<accession>A0ABS2VHG4</accession>
<dbReference type="InterPro" id="IPR036271">
    <property type="entry name" value="Tet_transcr_reg_TetR-rel_C_sf"/>
</dbReference>
<sequence>MPAATNRTLRARERNRLSILSAAREVLAADPDASMDDIAAVAGVVRRTLYGHFPTRQDLVADLVRAGAEQFVTHLGPIDVEADDPGAELAAMVMRTWGAAREFAVVVELARRGAPDAVTSAMEPFNAVVAELIRHGQQRGVFGNDLDPGMLSRALESTALMFLSAEPTERWGGDAADVALTHLLLLGTPLDTARTAVRTAQTREGEAR</sequence>
<dbReference type="PANTHER" id="PTHR30055:SF234">
    <property type="entry name" value="HTH-TYPE TRANSCRIPTIONAL REGULATOR BETI"/>
    <property type="match status" value="1"/>
</dbReference>
<dbReference type="InterPro" id="IPR001647">
    <property type="entry name" value="HTH_TetR"/>
</dbReference>
<dbReference type="InterPro" id="IPR050109">
    <property type="entry name" value="HTH-type_TetR-like_transc_reg"/>
</dbReference>
<reference evidence="6 7" key="1">
    <citation type="submission" date="2021-02" db="EMBL/GenBank/DDBJ databases">
        <title>Whole genome sequencing of Streptomyces actuosus VRA1.</title>
        <authorList>
            <person name="Sen G."/>
            <person name="Sen A."/>
        </authorList>
    </citation>
    <scope>NUCLEOTIDE SEQUENCE [LARGE SCALE GENOMIC DNA]</scope>
    <source>
        <strain evidence="6 7">VRA1</strain>
    </source>
</reference>
<dbReference type="SUPFAM" id="SSF46689">
    <property type="entry name" value="Homeodomain-like"/>
    <property type="match status" value="1"/>
</dbReference>